<dbReference type="AlphaFoldDB" id="A0A8X6YPG5"/>
<accession>A0A8X6YPG5</accession>
<reference evidence="1" key="1">
    <citation type="submission" date="2020-08" db="EMBL/GenBank/DDBJ databases">
        <title>Multicomponent nature underlies the extraordinary mechanical properties of spider dragline silk.</title>
        <authorList>
            <person name="Kono N."/>
            <person name="Nakamura H."/>
            <person name="Mori M."/>
            <person name="Yoshida Y."/>
            <person name="Ohtoshi R."/>
            <person name="Malay A.D."/>
            <person name="Moran D.A.P."/>
            <person name="Tomita M."/>
            <person name="Numata K."/>
            <person name="Arakawa K."/>
        </authorList>
    </citation>
    <scope>NUCLEOTIDE SEQUENCE</scope>
</reference>
<organism evidence="1 2">
    <name type="scientific">Trichonephila inaurata madagascariensis</name>
    <dbReference type="NCBI Taxonomy" id="2747483"/>
    <lineage>
        <taxon>Eukaryota</taxon>
        <taxon>Metazoa</taxon>
        <taxon>Ecdysozoa</taxon>
        <taxon>Arthropoda</taxon>
        <taxon>Chelicerata</taxon>
        <taxon>Arachnida</taxon>
        <taxon>Araneae</taxon>
        <taxon>Araneomorphae</taxon>
        <taxon>Entelegynae</taxon>
        <taxon>Araneoidea</taxon>
        <taxon>Nephilidae</taxon>
        <taxon>Trichonephila</taxon>
        <taxon>Trichonephila inaurata</taxon>
    </lineage>
</organism>
<comment type="caution">
    <text evidence="1">The sequence shown here is derived from an EMBL/GenBank/DDBJ whole genome shotgun (WGS) entry which is preliminary data.</text>
</comment>
<dbReference type="EMBL" id="BMAV01022139">
    <property type="protein sequence ID" value="GFY76781.1"/>
    <property type="molecule type" value="Genomic_DNA"/>
</dbReference>
<evidence type="ECO:0000313" key="1">
    <source>
        <dbReference type="EMBL" id="GFY76781.1"/>
    </source>
</evidence>
<gene>
    <name evidence="1" type="ORF">TNIN_188041</name>
</gene>
<name>A0A8X6YPG5_9ARAC</name>
<keyword evidence="2" id="KW-1185">Reference proteome</keyword>
<evidence type="ECO:0000313" key="2">
    <source>
        <dbReference type="Proteomes" id="UP000886998"/>
    </source>
</evidence>
<protein>
    <submittedName>
        <fullName evidence="1">Uncharacterized protein</fullName>
    </submittedName>
</protein>
<proteinExistence type="predicted"/>
<dbReference type="Proteomes" id="UP000886998">
    <property type="component" value="Unassembled WGS sequence"/>
</dbReference>
<sequence length="86" mass="9784">MAGLQLWKKQSQLSGRFWALNHPAKGSCQLSQDFATAFGAMVSRRLAEMCFYGKTNVRGEYRALRIFSAGTEAVELYKNEFLEHYA</sequence>